<organism evidence="4 5">
    <name type="scientific">Simkania negevensis (strain ATCC VR-1471 / DSM 27360 / Z)</name>
    <dbReference type="NCBI Taxonomy" id="331113"/>
    <lineage>
        <taxon>Bacteria</taxon>
        <taxon>Pseudomonadati</taxon>
        <taxon>Chlamydiota</taxon>
        <taxon>Chlamydiia</taxon>
        <taxon>Parachlamydiales</taxon>
        <taxon>Simkaniaceae</taxon>
        <taxon>Simkania</taxon>
    </lineage>
</organism>
<name>F8L6R6_SIMNZ</name>
<dbReference type="Gene3D" id="3.40.50.720">
    <property type="entry name" value="NAD(P)-binding Rossmann-like Domain"/>
    <property type="match status" value="1"/>
</dbReference>
<dbReference type="PANTHER" id="PTHR11606">
    <property type="entry name" value="GLUTAMATE DEHYDROGENASE"/>
    <property type="match status" value="1"/>
</dbReference>
<evidence type="ECO:0000259" key="3">
    <source>
        <dbReference type="SMART" id="SM00839"/>
    </source>
</evidence>
<dbReference type="InterPro" id="IPR006096">
    <property type="entry name" value="Glu/Leu/Phe/Val/Trp_DH_C"/>
</dbReference>
<dbReference type="eggNOG" id="COG2902">
    <property type="taxonomic scope" value="Bacteria"/>
</dbReference>
<dbReference type="HOGENOM" id="CLU_010860_0_0_0"/>
<dbReference type="EC" id="1.4.1.2" evidence="4"/>
<dbReference type="AlphaFoldDB" id="F8L6R6"/>
<reference key="1">
    <citation type="journal article" date="2011" name="Mol. Biol. Evol.">
        <title>Unity in variety -- the pan-genome of the Chlamydiae.</title>
        <authorList>
            <person name="Collingro A."/>
            <person name="Tischler P."/>
            <person name="Weinmaier T."/>
            <person name="Penz T."/>
            <person name="Heinz E."/>
            <person name="Brunham R.C."/>
            <person name="Read T.D."/>
            <person name="Bavoil P.M."/>
            <person name="Sachse K."/>
            <person name="Kahane S."/>
            <person name="Friedman M.G."/>
            <person name="Rattei T."/>
            <person name="Myers G.S.A."/>
            <person name="Horn M."/>
        </authorList>
    </citation>
    <scope>NUCLEOTIDE SEQUENCE</scope>
    <source>
        <strain>Z</strain>
    </source>
</reference>
<protein>
    <submittedName>
        <fullName evidence="4">Glutamate dehydrogenase 2</fullName>
        <ecNumber evidence="4">1.4.1.2</ecNumber>
    </submittedName>
</protein>
<evidence type="ECO:0000313" key="5">
    <source>
        <dbReference type="Proteomes" id="UP000000496"/>
    </source>
</evidence>
<reference evidence="4 5" key="2">
    <citation type="journal article" date="2011" name="Mol. Biol. Evol.">
        <title>Unity in variety--the pan-genome of the Chlamydiae.</title>
        <authorList>
            <person name="Collingro A."/>
            <person name="Tischler P."/>
            <person name="Weinmaier T."/>
            <person name="Penz T."/>
            <person name="Heinz E."/>
            <person name="Brunham R.C."/>
            <person name="Read T.D."/>
            <person name="Bavoil P.M."/>
            <person name="Sachse K."/>
            <person name="Kahane S."/>
            <person name="Friedman M.G."/>
            <person name="Rattei T."/>
            <person name="Myers G.S."/>
            <person name="Horn M."/>
        </authorList>
    </citation>
    <scope>NUCLEOTIDE SEQUENCE [LARGE SCALE GENOMIC DNA]</scope>
    <source>
        <strain evidence="5">ATCC VR-1471 / Z</strain>
    </source>
</reference>
<dbReference type="InterPro" id="IPR046346">
    <property type="entry name" value="Aminoacid_DH-like_N_sf"/>
</dbReference>
<keyword evidence="2 4" id="KW-0560">Oxidoreductase</keyword>
<dbReference type="SUPFAM" id="SSF53223">
    <property type="entry name" value="Aminoacid dehydrogenase-like, N-terminal domain"/>
    <property type="match status" value="1"/>
</dbReference>
<evidence type="ECO:0000313" key="4">
    <source>
        <dbReference type="EMBL" id="CCB88414.1"/>
    </source>
</evidence>
<dbReference type="EMBL" id="FR872582">
    <property type="protein sequence ID" value="CCB88414.1"/>
    <property type="molecule type" value="Genomic_DNA"/>
</dbReference>
<comment type="similarity">
    <text evidence="1">Belongs to the Glu/Leu/Phe/Val dehydrogenases family.</text>
</comment>
<dbReference type="SUPFAM" id="SSF51735">
    <property type="entry name" value="NAD(P)-binding Rossmann-fold domains"/>
    <property type="match status" value="1"/>
</dbReference>
<dbReference type="InterPro" id="IPR036291">
    <property type="entry name" value="NAD(P)-bd_dom_sf"/>
</dbReference>
<feature type="domain" description="Glutamate/phenylalanine/leucine/valine/L-tryptophan dehydrogenase C-terminal" evidence="3">
    <location>
        <begin position="650"/>
        <end position="926"/>
    </location>
</feature>
<dbReference type="SMART" id="SM00839">
    <property type="entry name" value="ELFV_dehydrog"/>
    <property type="match status" value="1"/>
</dbReference>
<keyword evidence="5" id="KW-1185">Reference proteome</keyword>
<sequence>MSEMKRPKKEDKKEKEHAVQFERQQFEEYYVWLRDHMPDGFFEEVEPEQLTLITHYLMGFPLQDYFCQIQLKDRAFVLILDSPDVDLKVLKHFNLYGIRNYQTFISDEPPPFKGVKQRLRIATIFFTSYDDSSQHESCDNLIPKEQQQELYEGIKERHPEITFEDFQELVCCMDSRFLRTLTGDRLLSALLMFLRARERDHCQYEMRYNEDWKEKGGETPSVQIVLAWRNTPKYRFIYRLAKMIFRHNLNMVRVNVAYVQPYEKNSILIMSLGLHGIKGKAAWEEADISDFLKELVTLKCFPGTDEIEDTFVNPGLVTGNQGNLIRTIASFVHQTLVHADINQYSLRNVEEGLCRHPELTAQVVQAFEQKFHPEKKDIESYKKTRENLLMLVDHLDTGNEHNDLRRKNILKTAMHFVDYTLKTNFFRNNKSSFSFRLDPKYLNLVPYDRREKFPVLPYAIFYIRGMYFIGFHIRFKDLSRGGLRTVFPQRFEQMEIERNNVFAECYNLAFTQHKKNKDIPEGGSKGVIFLEPYERLLTEADILGKELVRAGKGEEEIEEIVSKFKKEQKLVYLYLTQRSFIYSFISLLNCYDDGTLKQKNIVDYYKKPEYIYLGPDENMHNNMIEWIAEYSKLSEYKPGIAFISSKPTYGINHKEYGVTSLGVNVYMETTLNHLGINPIRDPFTIKISGGPDGDVAGNQILNLYKYYPKTAKLLALTDVSGTIYDPEGLDLSIMAHLFHESKPIAMYPPKKLHDGGFLLDLQTKKEESAYATKTLCWRREGGKLREDWLSGSDMNHLFRHNLHRVKTDIFIPAGGRPRTLHINNYTDFLDAEGNPSSRAIVEGANLYLTPEARIALEKIGVLIIKDSSANKGGVICSSMEILASLTLTEEEFLQEKPELMEQILNIIREKARNEGELLLKTNSITGEFLTDISDQISKRINTYTYQLLDYLEKNVLPAHPDDPLVKALLSVCPPLLATKYRDRIIQKLPEVHKKAMVACYLASQIVYKKGLGWSPSIVDVLPLIASDPKITSSKPLEGHDFEVLS</sequence>
<evidence type="ECO:0000256" key="2">
    <source>
        <dbReference type="ARBA" id="ARBA00023002"/>
    </source>
</evidence>
<dbReference type="GO" id="GO:0006538">
    <property type="term" value="P:L-glutamate catabolic process"/>
    <property type="evidence" value="ECO:0007669"/>
    <property type="project" value="TreeGrafter"/>
</dbReference>
<accession>F8L6R6</accession>
<dbReference type="Pfam" id="PF00208">
    <property type="entry name" value="ELFV_dehydrog"/>
    <property type="match status" value="1"/>
</dbReference>
<proteinExistence type="inferred from homology"/>
<dbReference type="Proteomes" id="UP000000496">
    <property type="component" value="Chromosome gsn.131"/>
</dbReference>
<evidence type="ECO:0000256" key="1">
    <source>
        <dbReference type="ARBA" id="ARBA00006382"/>
    </source>
</evidence>
<dbReference type="KEGG" id="sng:SNE_A05370"/>
<dbReference type="STRING" id="331113.SNE_A05370"/>
<dbReference type="GO" id="GO:0004352">
    <property type="term" value="F:glutamate dehydrogenase (NAD+) activity"/>
    <property type="evidence" value="ECO:0007669"/>
    <property type="project" value="UniProtKB-EC"/>
</dbReference>
<dbReference type="PANTHER" id="PTHR11606:SF39">
    <property type="entry name" value="GLUTAMATE_PHENYLALANINE_LEUCINE_VALINE_L-TRYPTOPHAN DEHYDROGENASE C-TERMINAL DOMAIN-CONTAINING PROTEIN"/>
    <property type="match status" value="1"/>
</dbReference>
<gene>
    <name evidence="4" type="primary">glud2</name>
    <name evidence="4" type="ordered locus">SNE_A05370</name>
</gene>